<evidence type="ECO:0000313" key="6">
    <source>
        <dbReference type="Proteomes" id="UP000029004"/>
    </source>
</evidence>
<dbReference type="GO" id="GO:0008800">
    <property type="term" value="F:beta-lactamase activity"/>
    <property type="evidence" value="ECO:0007669"/>
    <property type="project" value="InterPro"/>
</dbReference>
<dbReference type="CDD" id="cd06577">
    <property type="entry name" value="PASTA_pknB"/>
    <property type="match status" value="1"/>
</dbReference>
<dbReference type="SUPFAM" id="SSF56601">
    <property type="entry name" value="beta-lactamase/transpeptidase-like"/>
    <property type="match status" value="1"/>
</dbReference>
<accession>A0A087DZN9</accession>
<comment type="caution">
    <text evidence="5">The sequence shown here is derived from an EMBL/GenBank/DDBJ whole genome shotgun (WGS) entry which is preliminary data.</text>
</comment>
<name>A0A087DZN9_9BIFI</name>
<dbReference type="OrthoDB" id="3237080at2"/>
<proteinExistence type="predicted"/>
<dbReference type="EMBL" id="JGZP01000004">
    <property type="protein sequence ID" value="KFJ00990.1"/>
    <property type="molecule type" value="Genomic_DNA"/>
</dbReference>
<dbReference type="Pfam" id="PF03793">
    <property type="entry name" value="PASTA"/>
    <property type="match status" value="1"/>
</dbReference>
<dbReference type="STRING" id="762211.BSTEL_0402"/>
<dbReference type="RefSeq" id="WP_034526401.1">
    <property type="nucleotide sequence ID" value="NZ_JGZP01000004.1"/>
</dbReference>
<evidence type="ECO:0000313" key="5">
    <source>
        <dbReference type="EMBL" id="KFJ00990.1"/>
    </source>
</evidence>
<feature type="region of interest" description="Disordered" evidence="1">
    <location>
        <begin position="74"/>
        <end position="102"/>
    </location>
</feature>
<evidence type="ECO:0000259" key="4">
    <source>
        <dbReference type="Pfam" id="PF13354"/>
    </source>
</evidence>
<dbReference type="Gene3D" id="3.30.10.20">
    <property type="match status" value="1"/>
</dbReference>
<reference evidence="5 6" key="1">
    <citation type="submission" date="2014-03" db="EMBL/GenBank/DDBJ databases">
        <title>Genomics of Bifidobacteria.</title>
        <authorList>
            <person name="Ventura M."/>
            <person name="Milani C."/>
            <person name="Lugli G.A."/>
        </authorList>
    </citation>
    <scope>NUCLEOTIDE SEQUENCE [LARGE SCALE GENOMIC DNA]</scope>
    <source>
        <strain evidence="5 6">DSM 23968</strain>
    </source>
</reference>
<dbReference type="AlphaFoldDB" id="A0A087DZN9"/>
<sequence>MIVCPVCGHQEGSGSFCTECGAPLGGQPQQNDATVVDGMAQPAADAYAYASQPGQPMQPVAPRTQETQAVGQPVFAGTGTAGQPAFPGQPQPAPGTGGAATGTSHGINPAMIVAIVAVVALVIGGIVFGTHQMGLWGSATVPDYTLWTVSGGEGITADEAAQRLRDAGFETTIEQQYSNEEKGVFIGVKGIDPGAKLKARSTVTVLESRGPRATSSGDSSSSSSDDDSSGSGSSKSTKTPKITDDQLKKIADQYSSSDVAVSAMIIGSGSSSGSSKSGSPSSTEQGHTRFEAAGLYLPVYLAAQDYGGVAASQANVMMSGMDNNAGNSAVAAMGGWSAVNSWLSSNGYNDTSFNRNFGDVAASNAGYTNQSSSADTARMLAAVEQKGGTSLMNVDIASEGVSIPSGMTVHAHRGMGIQNTWNYFAVVEAHGRKAAVSVVTQNQGKDQAARLMSQVLSSVDSSLKQ</sequence>
<dbReference type="Pfam" id="PF13354">
    <property type="entry name" value="Beta-lactamase2"/>
    <property type="match status" value="1"/>
</dbReference>
<feature type="region of interest" description="Disordered" evidence="1">
    <location>
        <begin position="203"/>
        <end position="244"/>
    </location>
</feature>
<keyword evidence="2" id="KW-0812">Transmembrane</keyword>
<feature type="compositionally biased region" description="Low complexity" evidence="1">
    <location>
        <begin position="215"/>
        <end position="234"/>
    </location>
</feature>
<keyword evidence="2" id="KW-1133">Transmembrane helix</keyword>
<dbReference type="GO" id="GO:0030655">
    <property type="term" value="P:beta-lactam antibiotic catabolic process"/>
    <property type="evidence" value="ECO:0007669"/>
    <property type="project" value="InterPro"/>
</dbReference>
<keyword evidence="2" id="KW-0472">Membrane</keyword>
<protein>
    <recommendedName>
        <fullName evidence="7">Beta-lactamase class A-like protein</fullName>
    </recommendedName>
</protein>
<evidence type="ECO:0000256" key="1">
    <source>
        <dbReference type="SAM" id="MobiDB-lite"/>
    </source>
</evidence>
<evidence type="ECO:0000259" key="3">
    <source>
        <dbReference type="Pfam" id="PF03793"/>
    </source>
</evidence>
<dbReference type="InterPro" id="IPR012338">
    <property type="entry name" value="Beta-lactam/transpept-like"/>
</dbReference>
<organism evidence="5 6">
    <name type="scientific">Bifidobacterium stellenboschense</name>
    <dbReference type="NCBI Taxonomy" id="762211"/>
    <lineage>
        <taxon>Bacteria</taxon>
        <taxon>Bacillati</taxon>
        <taxon>Actinomycetota</taxon>
        <taxon>Actinomycetes</taxon>
        <taxon>Bifidobacteriales</taxon>
        <taxon>Bifidobacteriaceae</taxon>
        <taxon>Bifidobacterium</taxon>
    </lineage>
</organism>
<feature type="domain" description="Beta-lactamase class A catalytic" evidence="4">
    <location>
        <begin position="314"/>
        <end position="386"/>
    </location>
</feature>
<dbReference type="eggNOG" id="ENOG5031H9W">
    <property type="taxonomic scope" value="Bacteria"/>
</dbReference>
<gene>
    <name evidence="5" type="ORF">BSTEL_0402</name>
</gene>
<dbReference type="InterPro" id="IPR045155">
    <property type="entry name" value="Beta-lactam_cat"/>
</dbReference>
<dbReference type="Proteomes" id="UP000029004">
    <property type="component" value="Unassembled WGS sequence"/>
</dbReference>
<dbReference type="Gene3D" id="3.40.710.10">
    <property type="entry name" value="DD-peptidase/beta-lactamase superfamily"/>
    <property type="match status" value="1"/>
</dbReference>
<keyword evidence="6" id="KW-1185">Reference proteome</keyword>
<evidence type="ECO:0000256" key="2">
    <source>
        <dbReference type="SAM" id="Phobius"/>
    </source>
</evidence>
<feature type="domain" description="PASTA" evidence="3">
    <location>
        <begin position="154"/>
        <end position="206"/>
    </location>
</feature>
<evidence type="ECO:0008006" key="7">
    <source>
        <dbReference type="Google" id="ProtNLM"/>
    </source>
</evidence>
<dbReference type="InterPro" id="IPR005543">
    <property type="entry name" value="PASTA_dom"/>
</dbReference>
<feature type="transmembrane region" description="Helical" evidence="2">
    <location>
        <begin position="110"/>
        <end position="128"/>
    </location>
</feature>